<name>A0A3N1PFJ7_9GAMM</name>
<sequence length="355" mass="38250">MLAKLFRRQAPIMVGVDIGSHSIKAVLLAKNGNTFKVEAVAVEPTPKGAVVDHEIQDIEPVGEALRRLVRRLPSKIQTAAMAVAGSSVMTKIILMDASLSDDEMMSQIEVEAENLIPHPLDEVNLDFERLHPHANDPSRVDVLLSAARSESVVARVSAMEIAGLDTGIMDIEAYALGRAMAAVAARQPGLADAKLIGVIDIGARTSTLAVMENGEVIYTREEAFGGEHLNQIIQSTYDMSVDEAERVKLRGELPSSAALEVLAPFQTEFLQLVRRSLQLFYTTSGHDELDALLLTGGSAMVEGLPETLTEELGYQVLVADVFAGMKVGADVNKRDFERYNAALAIATGLAQRSFG</sequence>
<dbReference type="PANTHER" id="PTHR32432">
    <property type="entry name" value="CELL DIVISION PROTEIN FTSA-RELATED"/>
    <property type="match status" value="1"/>
</dbReference>
<organism evidence="2 3">
    <name type="scientific">Gallaecimonas pentaromativorans</name>
    <dbReference type="NCBI Taxonomy" id="584787"/>
    <lineage>
        <taxon>Bacteria</taxon>
        <taxon>Pseudomonadati</taxon>
        <taxon>Pseudomonadota</taxon>
        <taxon>Gammaproteobacteria</taxon>
        <taxon>Enterobacterales</taxon>
        <taxon>Gallaecimonadaceae</taxon>
        <taxon>Gallaecimonas</taxon>
    </lineage>
</organism>
<dbReference type="RefSeq" id="WP_123422126.1">
    <property type="nucleotide sequence ID" value="NZ_RJUL01000008.1"/>
</dbReference>
<dbReference type="GO" id="GO:0051301">
    <property type="term" value="P:cell division"/>
    <property type="evidence" value="ECO:0007669"/>
    <property type="project" value="InterPro"/>
</dbReference>
<dbReference type="Gene3D" id="3.30.1490.300">
    <property type="match status" value="1"/>
</dbReference>
<dbReference type="InterPro" id="IPR050696">
    <property type="entry name" value="FtsA/MreB"/>
</dbReference>
<evidence type="ECO:0000313" key="2">
    <source>
        <dbReference type="EMBL" id="ROQ23296.1"/>
    </source>
</evidence>
<dbReference type="InterPro" id="IPR043129">
    <property type="entry name" value="ATPase_NBD"/>
</dbReference>
<dbReference type="SUPFAM" id="SSF53067">
    <property type="entry name" value="Actin-like ATPase domain"/>
    <property type="match status" value="2"/>
</dbReference>
<protein>
    <submittedName>
        <fullName evidence="2">Type IV pilus assembly protein PilM</fullName>
    </submittedName>
</protein>
<dbReference type="NCBIfam" id="TIGR01175">
    <property type="entry name" value="pilM"/>
    <property type="match status" value="1"/>
</dbReference>
<dbReference type="EMBL" id="RJUL01000008">
    <property type="protein sequence ID" value="ROQ23296.1"/>
    <property type="molecule type" value="Genomic_DNA"/>
</dbReference>
<evidence type="ECO:0000259" key="1">
    <source>
        <dbReference type="SMART" id="SM00842"/>
    </source>
</evidence>
<feature type="domain" description="SHS2" evidence="1">
    <location>
        <begin position="13"/>
        <end position="180"/>
    </location>
</feature>
<comment type="caution">
    <text evidence="2">The sequence shown here is derived from an EMBL/GenBank/DDBJ whole genome shotgun (WGS) entry which is preliminary data.</text>
</comment>
<dbReference type="InterPro" id="IPR003494">
    <property type="entry name" value="SHS2_FtsA"/>
</dbReference>
<evidence type="ECO:0000313" key="3">
    <source>
        <dbReference type="Proteomes" id="UP000268033"/>
    </source>
</evidence>
<dbReference type="SMART" id="SM00842">
    <property type="entry name" value="FtsA"/>
    <property type="match status" value="1"/>
</dbReference>
<dbReference type="Gene3D" id="3.30.420.40">
    <property type="match status" value="2"/>
</dbReference>
<proteinExistence type="predicted"/>
<reference evidence="2 3" key="1">
    <citation type="submission" date="2018-11" db="EMBL/GenBank/DDBJ databases">
        <title>Genomic Encyclopedia of Type Strains, Phase IV (KMG-IV): sequencing the most valuable type-strain genomes for metagenomic binning, comparative biology and taxonomic classification.</title>
        <authorList>
            <person name="Goeker M."/>
        </authorList>
    </citation>
    <scope>NUCLEOTIDE SEQUENCE [LARGE SCALE GENOMIC DNA]</scope>
    <source>
        <strain evidence="2 3">DSM 21945</strain>
    </source>
</reference>
<gene>
    <name evidence="2" type="ORF">EDC28_10834</name>
</gene>
<dbReference type="AlphaFoldDB" id="A0A3N1PFJ7"/>
<keyword evidence="3" id="KW-1185">Reference proteome</keyword>
<accession>A0A3N1PFJ7</accession>
<dbReference type="STRING" id="584787.GCA_001247655_03748"/>
<dbReference type="PANTHER" id="PTHR32432:SF3">
    <property type="entry name" value="ETHANOLAMINE UTILIZATION PROTEIN EUTJ"/>
    <property type="match status" value="1"/>
</dbReference>
<dbReference type="Pfam" id="PF11104">
    <property type="entry name" value="PilM_2"/>
    <property type="match status" value="1"/>
</dbReference>
<dbReference type="PIRSF" id="PIRSF019169">
    <property type="entry name" value="PilM"/>
    <property type="match status" value="1"/>
</dbReference>
<dbReference type="Proteomes" id="UP000268033">
    <property type="component" value="Unassembled WGS sequence"/>
</dbReference>
<dbReference type="CDD" id="cd24049">
    <property type="entry name" value="ASKHA_NBD_PilM"/>
    <property type="match status" value="1"/>
</dbReference>
<dbReference type="InterPro" id="IPR005883">
    <property type="entry name" value="PilM"/>
</dbReference>